<dbReference type="InterPro" id="IPR053977">
    <property type="entry name" value="Rv2466c-like"/>
</dbReference>
<proteinExistence type="predicted"/>
<gene>
    <name evidence="1" type="ORF">N803_01360</name>
</gene>
<dbReference type="Gene3D" id="3.40.30.10">
    <property type="entry name" value="Glutaredoxin"/>
    <property type="match status" value="1"/>
</dbReference>
<keyword evidence="2" id="KW-1185">Reference proteome</keyword>
<dbReference type="eggNOG" id="COG3917">
    <property type="taxonomic scope" value="Bacteria"/>
</dbReference>
<name>A0A0A0JPT9_9MICO</name>
<organism evidence="1 2">
    <name type="scientific">Knoellia subterranea KCTC 19937</name>
    <dbReference type="NCBI Taxonomy" id="1385521"/>
    <lineage>
        <taxon>Bacteria</taxon>
        <taxon>Bacillati</taxon>
        <taxon>Actinomycetota</taxon>
        <taxon>Actinomycetes</taxon>
        <taxon>Micrococcales</taxon>
        <taxon>Intrasporangiaceae</taxon>
        <taxon>Knoellia</taxon>
    </lineage>
</organism>
<evidence type="ECO:0000313" key="2">
    <source>
        <dbReference type="Proteomes" id="UP000030011"/>
    </source>
</evidence>
<evidence type="ECO:0000313" key="1">
    <source>
        <dbReference type="EMBL" id="KGN39178.1"/>
    </source>
</evidence>
<dbReference type="SUPFAM" id="SSF52833">
    <property type="entry name" value="Thioredoxin-like"/>
    <property type="match status" value="1"/>
</dbReference>
<reference evidence="1 2" key="1">
    <citation type="submission" date="2013-08" db="EMBL/GenBank/DDBJ databases">
        <title>The genome sequence of Knoellia subterranea.</title>
        <authorList>
            <person name="Zhu W."/>
            <person name="Wang G."/>
        </authorList>
    </citation>
    <scope>NUCLEOTIDE SEQUENCE [LARGE SCALE GENOMIC DNA]</scope>
    <source>
        <strain evidence="1 2">KCTC 19937</strain>
    </source>
</reference>
<dbReference type="Pfam" id="PF22234">
    <property type="entry name" value="Rv2466c-like"/>
    <property type="match status" value="1"/>
</dbReference>
<dbReference type="AlphaFoldDB" id="A0A0A0JPT9"/>
<sequence>MSLMTSATPVTFHFDPTCPWAWMTSRWLGDEVAPHRELDITWEPMSLFYLNESRDIPDEYRDMLTAKQDLSGAVVAARLRDGDAVVKPLYDAIGNRLHPGGRQDVEQIITEAFEEAGVAPVTVEEIRSDAVQDELRALTRAVIDKVGEDVGTPTIDIDGAAFFGPVVTPAPKGQAALDLWDGSRLVAGVPGFYEIKRTRTAGPQFD</sequence>
<dbReference type="EMBL" id="AVPK01000001">
    <property type="protein sequence ID" value="KGN39178.1"/>
    <property type="molecule type" value="Genomic_DNA"/>
</dbReference>
<dbReference type="STRING" id="1385521.N803_01360"/>
<accession>A0A0A0JPT9</accession>
<protein>
    <submittedName>
        <fullName evidence="1">DSBA oxidoreductase</fullName>
    </submittedName>
</protein>
<dbReference type="Proteomes" id="UP000030011">
    <property type="component" value="Unassembled WGS sequence"/>
</dbReference>
<dbReference type="InterPro" id="IPR036249">
    <property type="entry name" value="Thioredoxin-like_sf"/>
</dbReference>
<comment type="caution">
    <text evidence="1">The sequence shown here is derived from an EMBL/GenBank/DDBJ whole genome shotgun (WGS) entry which is preliminary data.</text>
</comment>